<sequence length="84" mass="9811">IYFCVLPLLATRAILSIVYTVLIHSISTYSHYLDRLFFFRFSTFPTFPPTKFKIIDGDARRPTPPLKTSILLLKFKTFIVNGYF</sequence>
<evidence type="ECO:0000313" key="2">
    <source>
        <dbReference type="Proteomes" id="UP001241169"/>
    </source>
</evidence>
<keyword evidence="2" id="KW-1185">Reference proteome</keyword>
<organism evidence="1 2">
    <name type="scientific">Colletotrichum paranaense</name>
    <dbReference type="NCBI Taxonomy" id="1914294"/>
    <lineage>
        <taxon>Eukaryota</taxon>
        <taxon>Fungi</taxon>
        <taxon>Dikarya</taxon>
        <taxon>Ascomycota</taxon>
        <taxon>Pezizomycotina</taxon>
        <taxon>Sordariomycetes</taxon>
        <taxon>Hypocreomycetidae</taxon>
        <taxon>Glomerellales</taxon>
        <taxon>Glomerellaceae</taxon>
        <taxon>Colletotrichum</taxon>
        <taxon>Colletotrichum acutatum species complex</taxon>
    </lineage>
</organism>
<dbReference type="Proteomes" id="UP001241169">
    <property type="component" value="Unassembled WGS sequence"/>
</dbReference>
<accession>A0ABQ9S7U0</accession>
<evidence type="ECO:0008006" key="3">
    <source>
        <dbReference type="Google" id="ProtNLM"/>
    </source>
</evidence>
<proteinExistence type="predicted"/>
<dbReference type="GeneID" id="85379835"/>
<evidence type="ECO:0000313" key="1">
    <source>
        <dbReference type="EMBL" id="KAK1529365.1"/>
    </source>
</evidence>
<name>A0ABQ9S7U0_9PEZI</name>
<dbReference type="RefSeq" id="XP_060344721.1">
    <property type="nucleotide sequence ID" value="XM_060495936.1"/>
</dbReference>
<gene>
    <name evidence="1" type="ORF">CPAR01_11677</name>
</gene>
<feature type="non-terminal residue" evidence="1">
    <location>
        <position position="1"/>
    </location>
</feature>
<reference evidence="1 2" key="1">
    <citation type="submission" date="2016-10" db="EMBL/GenBank/DDBJ databases">
        <title>The genome sequence of Colletotrichum fioriniae PJ7.</title>
        <authorList>
            <person name="Baroncelli R."/>
        </authorList>
    </citation>
    <scope>NUCLEOTIDE SEQUENCE [LARGE SCALE GENOMIC DNA]</scope>
    <source>
        <strain evidence="1 2">IMI 384185</strain>
    </source>
</reference>
<protein>
    <recommendedName>
        <fullName evidence="3">Secreted protein</fullName>
    </recommendedName>
</protein>
<comment type="caution">
    <text evidence="1">The sequence shown here is derived from an EMBL/GenBank/DDBJ whole genome shotgun (WGS) entry which is preliminary data.</text>
</comment>
<dbReference type="EMBL" id="MOPA01000010">
    <property type="protein sequence ID" value="KAK1529365.1"/>
    <property type="molecule type" value="Genomic_DNA"/>
</dbReference>